<keyword evidence="4" id="KW-1185">Reference proteome</keyword>
<organism evidence="3 4">
    <name type="scientific">Amanita thiersii Skay4041</name>
    <dbReference type="NCBI Taxonomy" id="703135"/>
    <lineage>
        <taxon>Eukaryota</taxon>
        <taxon>Fungi</taxon>
        <taxon>Dikarya</taxon>
        <taxon>Basidiomycota</taxon>
        <taxon>Agaricomycotina</taxon>
        <taxon>Agaricomycetes</taxon>
        <taxon>Agaricomycetidae</taxon>
        <taxon>Agaricales</taxon>
        <taxon>Pluteineae</taxon>
        <taxon>Amanitaceae</taxon>
        <taxon>Amanita</taxon>
    </lineage>
</organism>
<dbReference type="GO" id="GO:0016853">
    <property type="term" value="F:isomerase activity"/>
    <property type="evidence" value="ECO:0007669"/>
    <property type="project" value="UniProtKB-KW"/>
</dbReference>
<dbReference type="GO" id="GO:0005737">
    <property type="term" value="C:cytoplasm"/>
    <property type="evidence" value="ECO:0007669"/>
    <property type="project" value="TreeGrafter"/>
</dbReference>
<evidence type="ECO:0000256" key="2">
    <source>
        <dbReference type="ARBA" id="ARBA00023235"/>
    </source>
</evidence>
<dbReference type="Proteomes" id="UP000242287">
    <property type="component" value="Unassembled WGS sequence"/>
</dbReference>
<dbReference type="InterPro" id="IPR003719">
    <property type="entry name" value="Phenazine_PhzF-like"/>
</dbReference>
<dbReference type="EMBL" id="KZ302219">
    <property type="protein sequence ID" value="PFH46232.1"/>
    <property type="molecule type" value="Genomic_DNA"/>
</dbReference>
<evidence type="ECO:0000256" key="1">
    <source>
        <dbReference type="ARBA" id="ARBA00008270"/>
    </source>
</evidence>
<comment type="similarity">
    <text evidence="1">Belongs to the PhzF family.</text>
</comment>
<keyword evidence="2" id="KW-0413">Isomerase</keyword>
<accession>A0A2A9NEU1</accession>
<evidence type="ECO:0000313" key="3">
    <source>
        <dbReference type="EMBL" id="PFH46232.1"/>
    </source>
</evidence>
<dbReference type="AlphaFoldDB" id="A0A2A9NEU1"/>
<proteinExistence type="inferred from homology"/>
<dbReference type="Gene3D" id="3.10.310.10">
    <property type="entry name" value="Diaminopimelate Epimerase, Chain A, domain 1"/>
    <property type="match status" value="2"/>
</dbReference>
<dbReference type="OrthoDB" id="75169at2759"/>
<gene>
    <name evidence="3" type="ORF">AMATHDRAFT_70291</name>
</gene>
<dbReference type="PIRSF" id="PIRSF016184">
    <property type="entry name" value="PhzC_PhzF"/>
    <property type="match status" value="1"/>
</dbReference>
<dbReference type="PANTHER" id="PTHR13774:SF17">
    <property type="entry name" value="PHENAZINE BIOSYNTHESIS-LIKE DOMAIN-CONTAINING PROTEIN"/>
    <property type="match status" value="1"/>
</dbReference>
<protein>
    <recommendedName>
        <fullName evidence="5">Diaminopimelate epimerase-like protein</fullName>
    </recommendedName>
</protein>
<dbReference type="SUPFAM" id="SSF54506">
    <property type="entry name" value="Diaminopimelate epimerase-like"/>
    <property type="match status" value="1"/>
</dbReference>
<name>A0A2A9NEU1_9AGAR</name>
<evidence type="ECO:0008006" key="5">
    <source>
        <dbReference type="Google" id="ProtNLM"/>
    </source>
</evidence>
<evidence type="ECO:0000313" key="4">
    <source>
        <dbReference type="Proteomes" id="UP000242287"/>
    </source>
</evidence>
<dbReference type="PANTHER" id="PTHR13774">
    <property type="entry name" value="PHENAZINE BIOSYNTHESIS PROTEIN"/>
    <property type="match status" value="1"/>
</dbReference>
<sequence>MTVTNIPYLLITAFSDHVFGGNPAVVFFTDVNRPDEIYKGIATTLKQPMAAFISPKGKISPETSNIASFDIRYFAPSGTEAGLCGHATLAAAKAIFSDENRIPPEVDVIEFHNIRCQVFRATRVGNDTIEMRLPSCVPEEVSEEKKAHLTPLIYKAFGRKVEIVHIAEGTGNYGKYVMIEIKEEEDLKNSVVDPEPLRQSGYLINVITTASSSGKEKFVSRMFCPLHITGGEDMVCGTAHCVMGPYWYKKYGIPAGEEVKARQVSPRGGELNLVWLESENTMVLRGSLTILGRGELCL</sequence>
<dbReference type="Pfam" id="PF02567">
    <property type="entry name" value="PhzC-PhzF"/>
    <property type="match status" value="1"/>
</dbReference>
<reference evidence="3 4" key="1">
    <citation type="submission" date="2014-02" db="EMBL/GenBank/DDBJ databases">
        <title>Transposable element dynamics among asymbiotic and ectomycorrhizal Amanita fungi.</title>
        <authorList>
            <consortium name="DOE Joint Genome Institute"/>
            <person name="Hess J."/>
            <person name="Skrede I."/>
            <person name="Wolfe B."/>
            <person name="LaButti K."/>
            <person name="Ohm R.A."/>
            <person name="Grigoriev I.V."/>
            <person name="Pringle A."/>
        </authorList>
    </citation>
    <scope>NUCLEOTIDE SEQUENCE [LARGE SCALE GENOMIC DNA]</scope>
    <source>
        <strain evidence="3 4">SKay4041</strain>
    </source>
</reference>